<evidence type="ECO:0008006" key="4">
    <source>
        <dbReference type="Google" id="ProtNLM"/>
    </source>
</evidence>
<protein>
    <recommendedName>
        <fullName evidence="4">Transposase</fullName>
    </recommendedName>
</protein>
<evidence type="ECO:0000313" key="3">
    <source>
        <dbReference type="Proteomes" id="UP001595843"/>
    </source>
</evidence>
<sequence>MALKEKIRQLENTIQEGQTQLGDLLRENRKLRQEMKFFELMLLEEYNLLVSLMNKKNPKPRLQHL</sequence>
<dbReference type="Proteomes" id="UP001595843">
    <property type="component" value="Unassembled WGS sequence"/>
</dbReference>
<evidence type="ECO:0000313" key="2">
    <source>
        <dbReference type="EMBL" id="MFC4077039.1"/>
    </source>
</evidence>
<gene>
    <name evidence="2" type="ORF">ACFOUO_09450</name>
</gene>
<dbReference type="RefSeq" id="WP_380704837.1">
    <property type="nucleotide sequence ID" value="NZ_JBHSAP010000009.1"/>
</dbReference>
<dbReference type="EMBL" id="JBHSAP010000009">
    <property type="protein sequence ID" value="MFC4077039.1"/>
    <property type="molecule type" value="Genomic_DNA"/>
</dbReference>
<name>A0ABV8JM47_9BACL</name>
<comment type="caution">
    <text evidence="2">The sequence shown here is derived from an EMBL/GenBank/DDBJ whole genome shotgun (WGS) entry which is preliminary data.</text>
</comment>
<keyword evidence="3" id="KW-1185">Reference proteome</keyword>
<evidence type="ECO:0000256" key="1">
    <source>
        <dbReference type="SAM" id="Coils"/>
    </source>
</evidence>
<keyword evidence="1" id="KW-0175">Coiled coil</keyword>
<proteinExistence type="predicted"/>
<accession>A0ABV8JM47</accession>
<feature type="coiled-coil region" evidence="1">
    <location>
        <begin position="7"/>
        <end position="41"/>
    </location>
</feature>
<organism evidence="2 3">
    <name type="scientific">Salinithrix halophila</name>
    <dbReference type="NCBI Taxonomy" id="1485204"/>
    <lineage>
        <taxon>Bacteria</taxon>
        <taxon>Bacillati</taxon>
        <taxon>Bacillota</taxon>
        <taxon>Bacilli</taxon>
        <taxon>Bacillales</taxon>
        <taxon>Thermoactinomycetaceae</taxon>
        <taxon>Salinithrix</taxon>
    </lineage>
</organism>
<reference evidence="3" key="1">
    <citation type="journal article" date="2019" name="Int. J. Syst. Evol. Microbiol.">
        <title>The Global Catalogue of Microorganisms (GCM) 10K type strain sequencing project: providing services to taxonomists for standard genome sequencing and annotation.</title>
        <authorList>
            <consortium name="The Broad Institute Genomics Platform"/>
            <consortium name="The Broad Institute Genome Sequencing Center for Infectious Disease"/>
            <person name="Wu L."/>
            <person name="Ma J."/>
        </authorList>
    </citation>
    <scope>NUCLEOTIDE SEQUENCE [LARGE SCALE GENOMIC DNA]</scope>
    <source>
        <strain evidence="3">IBRC-M 10813</strain>
    </source>
</reference>